<keyword evidence="2" id="KW-1185">Reference proteome</keyword>
<reference evidence="1 2" key="1">
    <citation type="submission" date="2020-12" db="EMBL/GenBank/DDBJ databases">
        <title>A novel species.</title>
        <authorList>
            <person name="Li K."/>
        </authorList>
    </citation>
    <scope>NUCLEOTIDE SEQUENCE [LARGE SCALE GENOMIC DNA]</scope>
    <source>
        <strain evidence="1 2">ZYC-3</strain>
    </source>
</reference>
<organism evidence="1 2">
    <name type="scientific">Streptomyces liliifuscus</name>
    <dbReference type="NCBI Taxonomy" id="2797636"/>
    <lineage>
        <taxon>Bacteria</taxon>
        <taxon>Bacillati</taxon>
        <taxon>Actinomycetota</taxon>
        <taxon>Actinomycetes</taxon>
        <taxon>Kitasatosporales</taxon>
        <taxon>Streptomycetaceae</taxon>
        <taxon>Streptomyces</taxon>
    </lineage>
</organism>
<dbReference type="KEGG" id="slf:JEQ17_41155"/>
<evidence type="ECO:0000313" key="1">
    <source>
        <dbReference type="EMBL" id="QQM45188.1"/>
    </source>
</evidence>
<accession>A0A7T7L2C7</accession>
<sequence>MSNDTAHVVWSRETWDAAGKATGYMLARLCPLCPDPNGTRFGVQGGQSFTIPADWNATSFAITVPAEGDESTVVWTPCGHRIIVEGRLNEPRRDRSLTGIAFAPIARALPFLH</sequence>
<dbReference type="EMBL" id="CP066831">
    <property type="protein sequence ID" value="QQM45188.1"/>
    <property type="molecule type" value="Genomic_DNA"/>
</dbReference>
<proteinExistence type="predicted"/>
<dbReference type="RefSeq" id="WP_200399997.1">
    <property type="nucleotide sequence ID" value="NZ_CP066831.1"/>
</dbReference>
<name>A0A7T7L2C7_9ACTN</name>
<gene>
    <name evidence="1" type="ORF">JEQ17_41155</name>
</gene>
<protein>
    <submittedName>
        <fullName evidence="1">Uncharacterized protein</fullName>
    </submittedName>
</protein>
<dbReference type="Proteomes" id="UP000595636">
    <property type="component" value="Chromosome"/>
</dbReference>
<evidence type="ECO:0000313" key="2">
    <source>
        <dbReference type="Proteomes" id="UP000595636"/>
    </source>
</evidence>
<dbReference type="AlphaFoldDB" id="A0A7T7L2C7"/>